<keyword evidence="1" id="KW-0175">Coiled coil</keyword>
<comment type="caution">
    <text evidence="4">The sequence shown here is derived from an EMBL/GenBank/DDBJ whole genome shotgun (WGS) entry which is preliminary data.</text>
</comment>
<dbReference type="PANTHER" id="PTHR35794:SF2">
    <property type="entry name" value="CELL DIVISION PROTEIN DIVIVA"/>
    <property type="match status" value="1"/>
</dbReference>
<reference evidence="4" key="2">
    <citation type="submission" date="2018-05" db="EMBL/GenBank/DDBJ databases">
        <authorList>
            <person name="Lanie J.A."/>
            <person name="Ng W.-L."/>
            <person name="Kazmierczak K.M."/>
            <person name="Andrzejewski T.M."/>
            <person name="Davidsen T.M."/>
            <person name="Wayne K.J."/>
            <person name="Tettelin H."/>
            <person name="Glass J.I."/>
            <person name="Rusch D."/>
            <person name="Podicherti R."/>
            <person name="Tsui H.-C.T."/>
            <person name="Winkler M.E."/>
        </authorList>
    </citation>
    <scope>NUCLEOTIDE SEQUENCE</scope>
    <source>
        <strain evidence="4">ZC4RG45</strain>
    </source>
</reference>
<organism evidence="4">
    <name type="scientific">Thermocrispum agreste</name>
    <dbReference type="NCBI Taxonomy" id="37925"/>
    <lineage>
        <taxon>Bacteria</taxon>
        <taxon>Bacillati</taxon>
        <taxon>Actinomycetota</taxon>
        <taxon>Actinomycetes</taxon>
        <taxon>Pseudonocardiales</taxon>
        <taxon>Pseudonocardiaceae</taxon>
        <taxon>Thermocrispum</taxon>
    </lineage>
</organism>
<reference evidence="3 5" key="3">
    <citation type="journal article" date="2021" name="BMC Genomics">
        <title>Genome-resolved metagenome and metatranscriptome analyses of thermophilic composting reveal key bacterial players and their metabolic interactions.</title>
        <authorList>
            <person name="Braga L.P.P."/>
            <person name="Pereira R.V."/>
            <person name="Martins L.F."/>
            <person name="Moura L.M.S."/>
            <person name="Sanchez F.B."/>
            <person name="Patane J.S.L."/>
            <person name="da Silva A.M."/>
            <person name="Setubal J.C."/>
        </authorList>
    </citation>
    <scope>NUCLEOTIDE SEQUENCE [LARGE SCALE GENOMIC DNA]</scope>
    <source>
        <strain evidence="3">ZC4RG45</strain>
    </source>
</reference>
<protein>
    <recommendedName>
        <fullName evidence="6">Cell division protein DivIVA</fullName>
    </recommendedName>
</protein>
<dbReference type="EMBL" id="QGUI01000031">
    <property type="protein sequence ID" value="PZN01179.1"/>
    <property type="molecule type" value="Genomic_DNA"/>
</dbReference>
<evidence type="ECO:0000313" key="5">
    <source>
        <dbReference type="Proteomes" id="UP000249324"/>
    </source>
</evidence>
<evidence type="ECO:0000313" key="4">
    <source>
        <dbReference type="EMBL" id="PZN01179.1"/>
    </source>
</evidence>
<proteinExistence type="predicted"/>
<accession>A0A2W4JS40</accession>
<dbReference type="AlphaFoldDB" id="A0A2W4JS40"/>
<evidence type="ECO:0000313" key="3">
    <source>
        <dbReference type="EMBL" id="MFO7194143.1"/>
    </source>
</evidence>
<dbReference type="Proteomes" id="UP000249324">
    <property type="component" value="Unassembled WGS sequence"/>
</dbReference>
<sequence length="275" mass="31572">MTTPEANTEVVPLKTDFDVVWRGYDREQVQHYVAAVEQELRMLTMDRDAALAKADSLADRLTEAQSEIRALQEKVDRIAREPISPDALTERMRRMVELAQEEAKEITERAQAAAQQGWDTARSAEELMQRARKRAHELVTEAEQRRRELDEQAAELRRQMDEDFRIALNKRRSEAVRQIAEEKAAAKAEAERLVQEATEQSRRMVAEAERRVAELERHRAQISSMLGETMRLLDQADTMLRPQQDEVEIRDVDAADVHVPTMREEGTVEESVAAA</sequence>
<evidence type="ECO:0000256" key="2">
    <source>
        <dbReference type="SAM" id="MobiDB-lite"/>
    </source>
</evidence>
<feature type="region of interest" description="Disordered" evidence="2">
    <location>
        <begin position="243"/>
        <end position="275"/>
    </location>
</feature>
<reference evidence="3" key="4">
    <citation type="submission" date="2023-08" db="EMBL/GenBank/DDBJ databases">
        <authorList>
            <person name="Guima S.E.S."/>
            <person name="Martins L.F."/>
            <person name="Silva A.M."/>
            <person name="Setubal J.C."/>
        </authorList>
    </citation>
    <scope>NUCLEOTIDE SEQUENCE</scope>
    <source>
        <strain evidence="3">ZC4RG45</strain>
    </source>
</reference>
<evidence type="ECO:0000256" key="1">
    <source>
        <dbReference type="SAM" id="Coils"/>
    </source>
</evidence>
<dbReference type="EMBL" id="QGUI02000361">
    <property type="protein sequence ID" value="MFO7194143.1"/>
    <property type="molecule type" value="Genomic_DNA"/>
</dbReference>
<dbReference type="PANTHER" id="PTHR35794">
    <property type="entry name" value="CELL DIVISION PROTEIN DIVIVA"/>
    <property type="match status" value="1"/>
</dbReference>
<dbReference type="InterPro" id="IPR007793">
    <property type="entry name" value="DivIVA_fam"/>
</dbReference>
<reference evidence="3" key="1">
    <citation type="submission" date="2018-05" db="EMBL/GenBank/DDBJ databases">
        <authorList>
            <person name="Moura L."/>
            <person name="Setubal J.C."/>
        </authorList>
    </citation>
    <scope>NUCLEOTIDE SEQUENCE</scope>
    <source>
        <strain evidence="3">ZC4RG45</strain>
    </source>
</reference>
<evidence type="ECO:0008006" key="6">
    <source>
        <dbReference type="Google" id="ProtNLM"/>
    </source>
</evidence>
<dbReference type="STRING" id="1111738.GCA_000427905_01962"/>
<feature type="compositionally biased region" description="Basic and acidic residues" evidence="2">
    <location>
        <begin position="243"/>
        <end position="266"/>
    </location>
</feature>
<name>A0A2W4JS40_9PSEU</name>
<feature type="coiled-coil region" evidence="1">
    <location>
        <begin position="47"/>
        <end position="225"/>
    </location>
</feature>
<gene>
    <name evidence="4" type="ORF">DIU77_01505</name>
    <name evidence="3" type="ORF">DIU77_018020</name>
</gene>